<accession>A0A139SNJ3</accession>
<dbReference type="PANTHER" id="PTHR32303:SF4">
    <property type="entry name" value="QUINOPROTEIN GLUCOSE DEHYDROGENASE"/>
    <property type="match status" value="1"/>
</dbReference>
<dbReference type="OrthoDB" id="9794322at2"/>
<dbReference type="InterPro" id="IPR011047">
    <property type="entry name" value="Quinoprotein_ADH-like_sf"/>
</dbReference>
<evidence type="ECO:0000313" key="6">
    <source>
        <dbReference type="EMBL" id="KXU36147.1"/>
    </source>
</evidence>
<feature type="domain" description="Pyrrolo-quinoline quinone repeat" evidence="5">
    <location>
        <begin position="164"/>
        <end position="780"/>
    </location>
</feature>
<name>A0A139SNJ3_9GAMM</name>
<evidence type="ECO:0000256" key="1">
    <source>
        <dbReference type="ARBA" id="ARBA00001931"/>
    </source>
</evidence>
<dbReference type="CDD" id="cd10280">
    <property type="entry name" value="PQQ_mGDH"/>
    <property type="match status" value="1"/>
</dbReference>
<feature type="transmembrane region" description="Helical" evidence="4">
    <location>
        <begin position="59"/>
        <end position="77"/>
    </location>
</feature>
<sequence>MGRLLAWLLTPLGFLFALLGLALAGGGLYLLMLGGSWFYLASGIVATVIGWGLLRGWGIAFWLSWLLLFAAGYWSFREVAFDFWQWVPRITAFAVLTLVVTLAAPALSGPVPRGKAVLVLALLLMAGLGGMGAGMFLPHEEVAASAEPLRVLNINAGQDSAGDWPAYGRNLRGERFAQFEQINKGNVKDLKIAWQYRTGELAVDGGEYQVTPIKVNDRLYLCTPRNQVIALDAVSGSEIWRFDPKVKEAEINKGWKRCRGVAYAEIPATSISREISEEAGEEAGEVGGALQETIAEPASCAQRIISTTGDARLFALDAQSGKPCKNFAEQGFVDLLKGLGPNGPTSYNLTSAPLVAGGVILVGGRIQDNLRVGEVSGVVRGFDVQSGELLWAWDASRGAKDSQPLPEGEVYPIESPNFWGTAAYDEQLGLAYFPTGNQTPDFWTGNRHPYSDEYNDAIVAVEIKTGRERWHFRTVNIDQFDYDVAAQPILYDLPRPDGSTVPALIQLTKRGQIFVLDRRNGKPVIPVEQRKVATDAMPGMKVAETQPYSVLSIGAEPLTETDMWGMSIFDQLYCRIQFKKMRWEGEFTPLSDKQRTLIYPGYYGGMNWGGGALDARSGTLIVNDIRMAQWGQFISREEAKRINLKPSSEGEYSEQLGTPWGVERSMFVSPLGIPCFKPPFGSMTAIDLVSGQTRWQVPLGSIEDSPILGYKAQLHIPLGMPTMGGPLVTQGGLTFFHGSMDFYVRALDSDSGKELWRSRLPVGGQGAPMTYMGADGKQYIVVVAGGATRTGSNEDRGDYVIAYSL</sequence>
<dbReference type="InterPro" id="IPR002372">
    <property type="entry name" value="PQQ_rpt_dom"/>
</dbReference>
<dbReference type="EMBL" id="LSZO01000188">
    <property type="protein sequence ID" value="KXU36147.1"/>
    <property type="molecule type" value="Genomic_DNA"/>
</dbReference>
<evidence type="ECO:0000256" key="4">
    <source>
        <dbReference type="SAM" id="Phobius"/>
    </source>
</evidence>
<dbReference type="Pfam" id="PF01011">
    <property type="entry name" value="PQQ"/>
    <property type="match status" value="1"/>
</dbReference>
<comment type="similarity">
    <text evidence="2">Belongs to the bacterial PQQ dehydrogenase family.</text>
</comment>
<evidence type="ECO:0000256" key="2">
    <source>
        <dbReference type="ARBA" id="ARBA00008156"/>
    </source>
</evidence>
<feature type="transmembrane region" description="Helical" evidence="4">
    <location>
        <begin position="83"/>
        <end position="104"/>
    </location>
</feature>
<dbReference type="GO" id="GO:0008876">
    <property type="term" value="F:quinoprotein glucose dehydrogenase activity"/>
    <property type="evidence" value="ECO:0007669"/>
    <property type="project" value="TreeGrafter"/>
</dbReference>
<proteinExistence type="inferred from homology"/>
<dbReference type="AlphaFoldDB" id="A0A139SNJ3"/>
<dbReference type="SMART" id="SM00564">
    <property type="entry name" value="PQQ"/>
    <property type="match status" value="4"/>
</dbReference>
<reference evidence="6 7" key="1">
    <citation type="submission" date="2016-02" db="EMBL/GenBank/DDBJ databases">
        <authorList>
            <person name="Wen L."/>
            <person name="He K."/>
            <person name="Yang H."/>
        </authorList>
    </citation>
    <scope>NUCLEOTIDE SEQUENCE [LARGE SCALE GENOMIC DNA]</scope>
    <source>
        <strain evidence="6 7">CV58</strain>
    </source>
</reference>
<comment type="cofactor">
    <cofactor evidence="1">
        <name>pyrroloquinoline quinone</name>
        <dbReference type="ChEBI" id="CHEBI:58442"/>
    </cofactor>
</comment>
<dbReference type="Proteomes" id="UP000072660">
    <property type="component" value="Unassembled WGS sequence"/>
</dbReference>
<protein>
    <submittedName>
        <fullName evidence="6">Dehydrogenase</fullName>
    </submittedName>
</protein>
<keyword evidence="4" id="KW-0812">Transmembrane</keyword>
<feature type="transmembrane region" description="Helical" evidence="4">
    <location>
        <begin position="34"/>
        <end position="54"/>
    </location>
</feature>
<dbReference type="SUPFAM" id="SSF50998">
    <property type="entry name" value="Quinoprotein alcohol dehydrogenase-like"/>
    <property type="match status" value="1"/>
</dbReference>
<dbReference type="GO" id="GO:0016020">
    <property type="term" value="C:membrane"/>
    <property type="evidence" value="ECO:0007669"/>
    <property type="project" value="InterPro"/>
</dbReference>
<keyword evidence="7" id="KW-1185">Reference proteome</keyword>
<keyword evidence="4" id="KW-0472">Membrane</keyword>
<organism evidence="6 7">
    <name type="scientific">Ventosimonas gracilis</name>
    <dbReference type="NCBI Taxonomy" id="1680762"/>
    <lineage>
        <taxon>Bacteria</taxon>
        <taxon>Pseudomonadati</taxon>
        <taxon>Pseudomonadota</taxon>
        <taxon>Gammaproteobacteria</taxon>
        <taxon>Pseudomonadales</taxon>
        <taxon>Ventosimonadaceae</taxon>
        <taxon>Ventosimonas</taxon>
    </lineage>
</organism>
<feature type="transmembrane region" description="Helical" evidence="4">
    <location>
        <begin position="116"/>
        <end position="137"/>
    </location>
</feature>
<keyword evidence="3" id="KW-0560">Oxidoreductase</keyword>
<dbReference type="NCBIfam" id="TIGR03074">
    <property type="entry name" value="PQQ_membr_DH"/>
    <property type="match status" value="1"/>
</dbReference>
<comment type="caution">
    <text evidence="6">The sequence shown here is derived from an EMBL/GenBank/DDBJ whole genome shotgun (WGS) entry which is preliminary data.</text>
</comment>
<evidence type="ECO:0000313" key="7">
    <source>
        <dbReference type="Proteomes" id="UP000072660"/>
    </source>
</evidence>
<dbReference type="InterPro" id="IPR017511">
    <property type="entry name" value="PQQ_mDH"/>
</dbReference>
<dbReference type="GO" id="GO:0048038">
    <property type="term" value="F:quinone binding"/>
    <property type="evidence" value="ECO:0007669"/>
    <property type="project" value="InterPro"/>
</dbReference>
<evidence type="ECO:0000256" key="3">
    <source>
        <dbReference type="ARBA" id="ARBA00023002"/>
    </source>
</evidence>
<dbReference type="PANTHER" id="PTHR32303">
    <property type="entry name" value="QUINOPROTEIN ALCOHOL DEHYDROGENASE (CYTOCHROME C)"/>
    <property type="match status" value="1"/>
</dbReference>
<evidence type="ECO:0000259" key="5">
    <source>
        <dbReference type="Pfam" id="PF01011"/>
    </source>
</evidence>
<gene>
    <name evidence="6" type="ORF">AXE65_05720</name>
</gene>
<dbReference type="RefSeq" id="WP_068392073.1">
    <property type="nucleotide sequence ID" value="NZ_LSZO01000188.1"/>
</dbReference>
<dbReference type="Gene3D" id="2.140.10.10">
    <property type="entry name" value="Quinoprotein alcohol dehydrogenase-like superfamily"/>
    <property type="match status" value="1"/>
</dbReference>
<dbReference type="InterPro" id="IPR018391">
    <property type="entry name" value="PQQ_b-propeller_rpt"/>
</dbReference>
<keyword evidence="4" id="KW-1133">Transmembrane helix</keyword>